<dbReference type="NCBIfam" id="TIGR00530">
    <property type="entry name" value="AGP_acyltrn"/>
    <property type="match status" value="1"/>
</dbReference>
<evidence type="ECO:0000256" key="2">
    <source>
        <dbReference type="ARBA" id="ARBA00022679"/>
    </source>
</evidence>
<keyword evidence="4" id="KW-0444">Lipid biosynthesis</keyword>
<dbReference type="SUPFAM" id="SSF69593">
    <property type="entry name" value="Glycerol-3-phosphate (1)-acyltransferase"/>
    <property type="match status" value="1"/>
</dbReference>
<dbReference type="RefSeq" id="WP_079290290.1">
    <property type="nucleotide sequence ID" value="NZ_MWPS01000016.1"/>
</dbReference>
<evidence type="ECO:0000313" key="6">
    <source>
        <dbReference type="EMBL" id="OPG16574.1"/>
    </source>
</evidence>
<evidence type="ECO:0000256" key="3">
    <source>
        <dbReference type="ARBA" id="ARBA00023315"/>
    </source>
</evidence>
<proteinExistence type="inferred from homology"/>
<accession>A0A1V4EUY3</accession>
<dbReference type="EMBL" id="MWPS01000016">
    <property type="protein sequence ID" value="OPG16574.1"/>
    <property type="molecule type" value="Genomic_DNA"/>
</dbReference>
<gene>
    <name evidence="6" type="ORF">B2M26_06845</name>
</gene>
<dbReference type="Pfam" id="PF01553">
    <property type="entry name" value="Acyltransferase"/>
    <property type="match status" value="1"/>
</dbReference>
<comment type="caution">
    <text evidence="6">The sequence shown here is derived from an EMBL/GenBank/DDBJ whole genome shotgun (WGS) entry which is preliminary data.</text>
</comment>
<protein>
    <recommendedName>
        <fullName evidence="4">1-acyl-sn-glycerol-3-phosphate acyltransferase</fullName>
        <ecNumber evidence="4">2.3.1.51</ecNumber>
    </recommendedName>
</protein>
<comment type="similarity">
    <text evidence="1 4">Belongs to the 1-acyl-sn-glycerol-3-phosphate acyltransferase family.</text>
</comment>
<dbReference type="InterPro" id="IPR002123">
    <property type="entry name" value="Plipid/glycerol_acylTrfase"/>
</dbReference>
<evidence type="ECO:0000256" key="4">
    <source>
        <dbReference type="RuleBase" id="RU361267"/>
    </source>
</evidence>
<keyword evidence="2 4" id="KW-0808">Transferase</keyword>
<dbReference type="PANTHER" id="PTHR10434">
    <property type="entry name" value="1-ACYL-SN-GLYCEROL-3-PHOSPHATE ACYLTRANSFERASE"/>
    <property type="match status" value="1"/>
</dbReference>
<sequence>MTVYQFARDFMRYVVILLFQIRVTGQEHLPDQGAVLLCSTHKSNWDPVLVGCFSKREVAFLAKEELFSLKWLGHIMHKLHAFPIRRGAGDRGALRTSLQILEQGEVLVMFPEGTRKLKGQLTELQPGASMLALRSDAQIVPVAIRGHYLPFGGLRMQFGAPFQLDEQAKSLKGRAAISHATEIIAMKMRELAREVEQG</sequence>
<keyword evidence="7" id="KW-1185">Reference proteome</keyword>
<dbReference type="GO" id="GO:0006654">
    <property type="term" value="P:phosphatidic acid biosynthetic process"/>
    <property type="evidence" value="ECO:0007669"/>
    <property type="project" value="TreeGrafter"/>
</dbReference>
<name>A0A1V4EUY3_9BACL</name>
<dbReference type="SMART" id="SM00563">
    <property type="entry name" value="PlsC"/>
    <property type="match status" value="1"/>
</dbReference>
<keyword evidence="4" id="KW-0443">Lipid metabolism</keyword>
<evidence type="ECO:0000313" key="7">
    <source>
        <dbReference type="Proteomes" id="UP000190229"/>
    </source>
</evidence>
<reference evidence="6 7" key="1">
    <citation type="submission" date="2017-02" db="EMBL/GenBank/DDBJ databases">
        <title>Draft genome of Acidibacillus ferrooxidans Huett2.</title>
        <authorList>
            <person name="Schopf S."/>
        </authorList>
    </citation>
    <scope>NUCLEOTIDE SEQUENCE [LARGE SCALE GENOMIC DNA]</scope>
    <source>
        <strain evidence="6 7">Huett2</strain>
    </source>
</reference>
<dbReference type="EC" id="2.3.1.51" evidence="4"/>
<evidence type="ECO:0000256" key="1">
    <source>
        <dbReference type="ARBA" id="ARBA00008655"/>
    </source>
</evidence>
<evidence type="ECO:0000259" key="5">
    <source>
        <dbReference type="SMART" id="SM00563"/>
    </source>
</evidence>
<organism evidence="6 7">
    <name type="scientific">Ferroacidibacillus organovorans</name>
    <dbReference type="NCBI Taxonomy" id="1765683"/>
    <lineage>
        <taxon>Bacteria</taxon>
        <taxon>Bacillati</taxon>
        <taxon>Bacillota</taxon>
        <taxon>Bacilli</taxon>
        <taxon>Bacillales</taxon>
        <taxon>Alicyclobacillaceae</taxon>
        <taxon>Ferroacidibacillus</taxon>
    </lineage>
</organism>
<comment type="domain">
    <text evidence="4">The HXXXXD motif is essential for acyltransferase activity and may constitute the binding site for the phosphate moiety of the glycerol-3-phosphate.</text>
</comment>
<dbReference type="GO" id="GO:0003841">
    <property type="term" value="F:1-acylglycerol-3-phosphate O-acyltransferase activity"/>
    <property type="evidence" value="ECO:0007669"/>
    <property type="project" value="UniProtKB-UniRule"/>
</dbReference>
<feature type="domain" description="Phospholipid/glycerol acyltransferase" evidence="5">
    <location>
        <begin position="35"/>
        <end position="147"/>
    </location>
</feature>
<dbReference type="InterPro" id="IPR004552">
    <property type="entry name" value="AGP_acyltrans"/>
</dbReference>
<dbReference type="GO" id="GO:0016020">
    <property type="term" value="C:membrane"/>
    <property type="evidence" value="ECO:0007669"/>
    <property type="project" value="InterPro"/>
</dbReference>
<dbReference type="AlphaFoldDB" id="A0A1V4EUY3"/>
<keyword evidence="3 4" id="KW-0012">Acyltransferase</keyword>
<keyword evidence="4" id="KW-1208">Phospholipid metabolism</keyword>
<dbReference type="Proteomes" id="UP000190229">
    <property type="component" value="Unassembled WGS sequence"/>
</dbReference>
<keyword evidence="4" id="KW-0594">Phospholipid biosynthesis</keyword>
<comment type="catalytic activity">
    <reaction evidence="4">
        <text>a 1-acyl-sn-glycero-3-phosphate + an acyl-CoA = a 1,2-diacyl-sn-glycero-3-phosphate + CoA</text>
        <dbReference type="Rhea" id="RHEA:19709"/>
        <dbReference type="ChEBI" id="CHEBI:57287"/>
        <dbReference type="ChEBI" id="CHEBI:57970"/>
        <dbReference type="ChEBI" id="CHEBI:58342"/>
        <dbReference type="ChEBI" id="CHEBI:58608"/>
        <dbReference type="EC" id="2.3.1.51"/>
    </reaction>
</comment>
<dbReference type="CDD" id="cd07989">
    <property type="entry name" value="LPLAT_AGPAT-like"/>
    <property type="match status" value="1"/>
</dbReference>
<dbReference type="PANTHER" id="PTHR10434:SF11">
    <property type="entry name" value="1-ACYL-SN-GLYCEROL-3-PHOSPHATE ACYLTRANSFERASE"/>
    <property type="match status" value="1"/>
</dbReference>